<dbReference type="CDD" id="cd03218">
    <property type="entry name" value="ABC_YhbG"/>
    <property type="match status" value="1"/>
</dbReference>
<comment type="similarity">
    <text evidence="3">Belongs to the ABC transporter superfamily. Outer membrane lipopolysaccharide export (TC 1.B.42) family.</text>
</comment>
<evidence type="ECO:0000313" key="16">
    <source>
        <dbReference type="EMBL" id="MFC7293818.1"/>
    </source>
</evidence>
<evidence type="ECO:0000256" key="10">
    <source>
        <dbReference type="ARBA" id="ARBA00022840"/>
    </source>
</evidence>
<dbReference type="Pfam" id="PF12399">
    <property type="entry name" value="BCA_ABC_TP_C"/>
    <property type="match status" value="1"/>
</dbReference>
<evidence type="ECO:0000256" key="2">
    <source>
        <dbReference type="ARBA" id="ARBA00004515"/>
    </source>
</evidence>
<evidence type="ECO:0000259" key="15">
    <source>
        <dbReference type="PROSITE" id="PS50893"/>
    </source>
</evidence>
<dbReference type="SMART" id="SM00382">
    <property type="entry name" value="AAA"/>
    <property type="match status" value="1"/>
</dbReference>
<evidence type="ECO:0000256" key="5">
    <source>
        <dbReference type="ARBA" id="ARBA00022448"/>
    </source>
</evidence>
<evidence type="ECO:0000256" key="11">
    <source>
        <dbReference type="ARBA" id="ARBA00022967"/>
    </source>
</evidence>
<evidence type="ECO:0000256" key="9">
    <source>
        <dbReference type="ARBA" id="ARBA00022741"/>
    </source>
</evidence>
<dbReference type="NCBIfam" id="TIGR04406">
    <property type="entry name" value="LPS_export_lptB"/>
    <property type="match status" value="1"/>
</dbReference>
<comment type="subunit">
    <text evidence="14">Component of the lipopolysaccharide transport and assembly complex. The LptBFG transporter is composed of two ATP-binding proteins (LptB) and two transmembrane proteins (LptF and LptG).</text>
</comment>
<comment type="caution">
    <text evidence="16">The sequence shown here is derived from an EMBL/GenBank/DDBJ whole genome shotgun (WGS) entry which is preliminary data.</text>
</comment>
<keyword evidence="12" id="KW-0472">Membrane</keyword>
<comment type="subcellular location">
    <subcellularLocation>
        <location evidence="2">Cell inner membrane</location>
        <topology evidence="2">Peripheral membrane protein</topology>
        <orientation evidence="2">Cytoplasmic side</orientation>
    </subcellularLocation>
    <subcellularLocation>
        <location evidence="1">Cytoplasm</location>
    </subcellularLocation>
</comment>
<evidence type="ECO:0000256" key="14">
    <source>
        <dbReference type="ARBA" id="ARBA00026081"/>
    </source>
</evidence>
<reference evidence="17" key="1">
    <citation type="journal article" date="2019" name="Int. J. Syst. Evol. Microbiol.">
        <title>The Global Catalogue of Microorganisms (GCM) 10K type strain sequencing project: providing services to taxonomists for standard genome sequencing and annotation.</title>
        <authorList>
            <consortium name="The Broad Institute Genomics Platform"/>
            <consortium name="The Broad Institute Genome Sequencing Center for Infectious Disease"/>
            <person name="Wu L."/>
            <person name="Ma J."/>
        </authorList>
    </citation>
    <scope>NUCLEOTIDE SEQUENCE [LARGE SCALE GENOMIC DNA]</scope>
    <source>
        <strain evidence="17">CCUG 60559</strain>
    </source>
</reference>
<dbReference type="RefSeq" id="WP_100687101.1">
    <property type="nucleotide sequence ID" value="NZ_JBHTBD010000001.1"/>
</dbReference>
<evidence type="ECO:0000256" key="8">
    <source>
        <dbReference type="ARBA" id="ARBA00022519"/>
    </source>
</evidence>
<keyword evidence="9" id="KW-0547">Nucleotide-binding</keyword>
<comment type="function">
    <text evidence="13">Part of the ABC transporter complex LptBFG involved in the translocation of lipopolysaccharide (LPS) from the inner membrane to the outer membrane. Probably responsible for energy coupling to the transport system.</text>
</comment>
<dbReference type="PANTHER" id="PTHR45772:SF10">
    <property type="entry name" value="LIPOPOLYSACCHARIDE EXPORT SYSTEM ATP-BINDING PROTEIN LPTB"/>
    <property type="match status" value="1"/>
</dbReference>
<keyword evidence="10 16" id="KW-0067">ATP-binding</keyword>
<feature type="domain" description="ABC transporter" evidence="15">
    <location>
        <begin position="4"/>
        <end position="237"/>
    </location>
</feature>
<dbReference type="InterPro" id="IPR017871">
    <property type="entry name" value="ABC_transporter-like_CS"/>
</dbReference>
<keyword evidence="11" id="KW-1278">Translocase</keyword>
<protein>
    <recommendedName>
        <fullName evidence="4">Lipopolysaccharide export system ATP-binding protein LptB</fullName>
    </recommendedName>
</protein>
<organism evidence="16 17">
    <name type="scientific">Marinobacter aromaticivorans</name>
    <dbReference type="NCBI Taxonomy" id="1494078"/>
    <lineage>
        <taxon>Bacteria</taxon>
        <taxon>Pseudomonadati</taxon>
        <taxon>Pseudomonadota</taxon>
        <taxon>Gammaproteobacteria</taxon>
        <taxon>Pseudomonadales</taxon>
        <taxon>Marinobacteraceae</taxon>
        <taxon>Marinobacter</taxon>
    </lineage>
</organism>
<sequence>MAVLRASNLAKSYKQKKVVIDVSLEIRSGEIVGLLGPNGAGKTTCFYMIVGLVNADNGRVTIDSQDITSLPMHGRARKGIGYLPQEASVFRKLSVRDNIMAILETRKNLSRAERLKKLEQLLEEFHITHIRDSMGMALSGGERRRVEIARALAMEPAFILLDEPFAGVDPISVSDIKQIIRHLRDKGIGVLITDHNVRETLDICENAYIVSGGHIIASGKPELILANQQVKEVYLGNEFHM</sequence>
<dbReference type="InterPro" id="IPR027417">
    <property type="entry name" value="P-loop_NTPase"/>
</dbReference>
<evidence type="ECO:0000256" key="3">
    <source>
        <dbReference type="ARBA" id="ARBA00010865"/>
    </source>
</evidence>
<dbReference type="NCBIfam" id="NF008144">
    <property type="entry name" value="PRK10895.1"/>
    <property type="match status" value="1"/>
</dbReference>
<keyword evidence="8" id="KW-0997">Cell inner membrane</keyword>
<name>A0ABW2ISD0_9GAMM</name>
<dbReference type="GO" id="GO:0005524">
    <property type="term" value="F:ATP binding"/>
    <property type="evidence" value="ECO:0007669"/>
    <property type="project" value="UniProtKB-KW"/>
</dbReference>
<dbReference type="PROSITE" id="PS00211">
    <property type="entry name" value="ABC_TRANSPORTER_1"/>
    <property type="match status" value="1"/>
</dbReference>
<keyword evidence="6" id="KW-1003">Cell membrane</keyword>
<dbReference type="EMBL" id="JBHTBD010000001">
    <property type="protein sequence ID" value="MFC7293818.1"/>
    <property type="molecule type" value="Genomic_DNA"/>
</dbReference>
<dbReference type="SUPFAM" id="SSF52540">
    <property type="entry name" value="P-loop containing nucleoside triphosphate hydrolases"/>
    <property type="match status" value="1"/>
</dbReference>
<evidence type="ECO:0000256" key="1">
    <source>
        <dbReference type="ARBA" id="ARBA00004496"/>
    </source>
</evidence>
<dbReference type="PANTHER" id="PTHR45772">
    <property type="entry name" value="CONSERVED COMPONENT OF ABC TRANSPORTER FOR NATURAL AMINO ACIDS-RELATED"/>
    <property type="match status" value="1"/>
</dbReference>
<evidence type="ECO:0000256" key="6">
    <source>
        <dbReference type="ARBA" id="ARBA00022475"/>
    </source>
</evidence>
<evidence type="ECO:0000313" key="17">
    <source>
        <dbReference type="Proteomes" id="UP001596506"/>
    </source>
</evidence>
<proteinExistence type="inferred from homology"/>
<dbReference type="Pfam" id="PF00005">
    <property type="entry name" value="ABC_tran"/>
    <property type="match status" value="1"/>
</dbReference>
<evidence type="ECO:0000256" key="4">
    <source>
        <dbReference type="ARBA" id="ARBA00017803"/>
    </source>
</evidence>
<evidence type="ECO:0000256" key="7">
    <source>
        <dbReference type="ARBA" id="ARBA00022490"/>
    </source>
</evidence>
<keyword evidence="17" id="KW-1185">Reference proteome</keyword>
<dbReference type="InterPro" id="IPR003593">
    <property type="entry name" value="AAA+_ATPase"/>
</dbReference>
<gene>
    <name evidence="16" type="primary">lptB</name>
    <name evidence="16" type="ORF">ACFQQA_03665</name>
</gene>
<dbReference type="Gene3D" id="3.40.50.300">
    <property type="entry name" value="P-loop containing nucleotide triphosphate hydrolases"/>
    <property type="match status" value="1"/>
</dbReference>
<dbReference type="PROSITE" id="PS50893">
    <property type="entry name" value="ABC_TRANSPORTER_2"/>
    <property type="match status" value="1"/>
</dbReference>
<dbReference type="InterPro" id="IPR030921">
    <property type="entry name" value="LPS_export_LptB"/>
</dbReference>
<evidence type="ECO:0000256" key="13">
    <source>
        <dbReference type="ARBA" id="ARBA00024818"/>
    </source>
</evidence>
<dbReference type="InterPro" id="IPR051120">
    <property type="entry name" value="ABC_AA/LPS_Transport"/>
</dbReference>
<keyword evidence="5" id="KW-0813">Transport</keyword>
<dbReference type="InterPro" id="IPR003439">
    <property type="entry name" value="ABC_transporter-like_ATP-bd"/>
</dbReference>
<dbReference type="Proteomes" id="UP001596506">
    <property type="component" value="Unassembled WGS sequence"/>
</dbReference>
<accession>A0ABW2ISD0</accession>
<dbReference type="InterPro" id="IPR032823">
    <property type="entry name" value="BCA_ABC_TP_C"/>
</dbReference>
<keyword evidence="7" id="KW-0963">Cytoplasm</keyword>
<evidence type="ECO:0000256" key="12">
    <source>
        <dbReference type="ARBA" id="ARBA00023136"/>
    </source>
</evidence>